<evidence type="ECO:0000313" key="7">
    <source>
        <dbReference type="EMBL" id="OGL44228.1"/>
    </source>
</evidence>
<dbReference type="SUPFAM" id="SSF53383">
    <property type="entry name" value="PLP-dependent transferases"/>
    <property type="match status" value="1"/>
</dbReference>
<comment type="caution">
    <text evidence="7">The sequence shown here is derived from an EMBL/GenBank/DDBJ whole genome shotgun (WGS) entry which is preliminary data.</text>
</comment>
<dbReference type="InterPro" id="IPR015421">
    <property type="entry name" value="PyrdxlP-dep_Trfase_major"/>
</dbReference>
<dbReference type="InterPro" id="IPR023603">
    <property type="entry name" value="Low_specificity_L-TA-like"/>
</dbReference>
<dbReference type="Gene3D" id="3.90.1150.10">
    <property type="entry name" value="Aspartate Aminotransferase, domain 1"/>
    <property type="match status" value="1"/>
</dbReference>
<comment type="similarity">
    <text evidence="2">Belongs to the threonine aldolase family.</text>
</comment>
<dbReference type="PANTHER" id="PTHR48097">
    <property type="entry name" value="L-THREONINE ALDOLASE-RELATED"/>
    <property type="match status" value="1"/>
</dbReference>
<name>A0A1F7RT08_9BACT</name>
<evidence type="ECO:0000256" key="5">
    <source>
        <dbReference type="PIRSR" id="PIRSR017617-1"/>
    </source>
</evidence>
<feature type="domain" description="Aromatic amino acid beta-eliminating lyase/threonine aldolase" evidence="6">
    <location>
        <begin position="1"/>
        <end position="272"/>
    </location>
</feature>
<protein>
    <submittedName>
        <fullName evidence="7">Threonine aldolase</fullName>
    </submittedName>
</protein>
<evidence type="ECO:0000256" key="1">
    <source>
        <dbReference type="ARBA" id="ARBA00001933"/>
    </source>
</evidence>
<accession>A0A1F7RT08</accession>
<dbReference type="FunFam" id="3.90.1150.10:FF:000041">
    <property type="entry name" value="Low-specificity L-threonine aldolase"/>
    <property type="match status" value="1"/>
</dbReference>
<evidence type="ECO:0000256" key="4">
    <source>
        <dbReference type="ARBA" id="ARBA00023239"/>
    </source>
</evidence>
<evidence type="ECO:0000259" key="6">
    <source>
        <dbReference type="Pfam" id="PF01212"/>
    </source>
</evidence>
<dbReference type="EMBL" id="MGDD01000234">
    <property type="protein sequence ID" value="OGL44228.1"/>
    <property type="molecule type" value="Genomic_DNA"/>
</dbReference>
<dbReference type="PANTHER" id="PTHR48097:SF9">
    <property type="entry name" value="L-THREONINE ALDOLASE"/>
    <property type="match status" value="1"/>
</dbReference>
<dbReference type="Proteomes" id="UP000179266">
    <property type="component" value="Unassembled WGS sequence"/>
</dbReference>
<evidence type="ECO:0000313" key="8">
    <source>
        <dbReference type="Proteomes" id="UP000179266"/>
    </source>
</evidence>
<keyword evidence="4" id="KW-0456">Lyase</keyword>
<dbReference type="GO" id="GO:0008732">
    <property type="term" value="F:L-allo-threonine aldolase activity"/>
    <property type="evidence" value="ECO:0007669"/>
    <property type="project" value="TreeGrafter"/>
</dbReference>
<dbReference type="InterPro" id="IPR001597">
    <property type="entry name" value="ArAA_b-elim_lyase/Thr_aldolase"/>
</dbReference>
<proteinExistence type="inferred from homology"/>
<dbReference type="AlphaFoldDB" id="A0A1F7RT08"/>
<feature type="modified residue" description="N6-(pyridoxal phosphate)lysine" evidence="5">
    <location>
        <position position="185"/>
    </location>
</feature>
<dbReference type="InterPro" id="IPR015422">
    <property type="entry name" value="PyrdxlP-dep_Trfase_small"/>
</dbReference>
<keyword evidence="3" id="KW-0663">Pyridoxal phosphate</keyword>
<evidence type="ECO:0000256" key="3">
    <source>
        <dbReference type="ARBA" id="ARBA00022898"/>
    </source>
</evidence>
<dbReference type="NCBIfam" id="NF007825">
    <property type="entry name" value="PRK10534.1"/>
    <property type="match status" value="1"/>
</dbReference>
<dbReference type="FunFam" id="3.40.640.10:FF:000030">
    <property type="entry name" value="Low-specificity L-threonine aldolase"/>
    <property type="match status" value="1"/>
</dbReference>
<dbReference type="GO" id="GO:0006567">
    <property type="term" value="P:L-threonine catabolic process"/>
    <property type="evidence" value="ECO:0007669"/>
    <property type="project" value="TreeGrafter"/>
</dbReference>
<dbReference type="GO" id="GO:0006545">
    <property type="term" value="P:glycine biosynthetic process"/>
    <property type="evidence" value="ECO:0007669"/>
    <property type="project" value="TreeGrafter"/>
</dbReference>
<dbReference type="Pfam" id="PF01212">
    <property type="entry name" value="Beta_elim_lyase"/>
    <property type="match status" value="1"/>
</dbReference>
<dbReference type="InterPro" id="IPR015424">
    <property type="entry name" value="PyrdxlP-dep_Trfase"/>
</dbReference>
<dbReference type="NCBIfam" id="NF041359">
    <property type="entry name" value="GntG_guanitoxin"/>
    <property type="match status" value="1"/>
</dbReference>
<dbReference type="Gene3D" id="3.40.640.10">
    <property type="entry name" value="Type I PLP-dependent aspartate aminotransferase-like (Major domain)"/>
    <property type="match status" value="1"/>
</dbReference>
<organism evidence="7 8">
    <name type="scientific">Candidatus Schekmanbacteria bacterium RBG_13_48_7</name>
    <dbReference type="NCBI Taxonomy" id="1817878"/>
    <lineage>
        <taxon>Bacteria</taxon>
        <taxon>Candidatus Schekmaniibacteriota</taxon>
    </lineage>
</organism>
<reference evidence="7 8" key="1">
    <citation type="journal article" date="2016" name="Nat. Commun.">
        <title>Thousands of microbial genomes shed light on interconnected biogeochemical processes in an aquifer system.</title>
        <authorList>
            <person name="Anantharaman K."/>
            <person name="Brown C.T."/>
            <person name="Hug L.A."/>
            <person name="Sharon I."/>
            <person name="Castelle C.J."/>
            <person name="Probst A.J."/>
            <person name="Thomas B.C."/>
            <person name="Singh A."/>
            <person name="Wilkins M.J."/>
            <person name="Karaoz U."/>
            <person name="Brodie E.L."/>
            <person name="Williams K.H."/>
            <person name="Hubbard S.S."/>
            <person name="Banfield J.F."/>
        </authorList>
    </citation>
    <scope>NUCLEOTIDE SEQUENCE [LARGE SCALE GENOMIC DNA]</scope>
</reference>
<gene>
    <name evidence="7" type="ORF">A2161_03195</name>
</gene>
<comment type="cofactor">
    <cofactor evidence="1">
        <name>pyridoxal 5'-phosphate</name>
        <dbReference type="ChEBI" id="CHEBI:597326"/>
    </cofactor>
</comment>
<dbReference type="PIRSF" id="PIRSF017617">
    <property type="entry name" value="Thr_aldolase"/>
    <property type="match status" value="1"/>
</dbReference>
<evidence type="ECO:0000256" key="2">
    <source>
        <dbReference type="ARBA" id="ARBA00006966"/>
    </source>
</evidence>
<sequence length="329" mass="35858">MRDLMYHTPLGDDVFKEDPTVNLLQEMAAQRMGKEDAIFVPSGTMANLVSLISHCSPGDEAILGDKAHIFLNEAGGMSVVGGIHPHTIPNQPDGTIRVEDMKKAIRKTNDHYPRTRIICLENTQNSCNGAPLPVEYMDSVGEFAKAHDLLIHLDGARIFNASVALNVDVKELTRHADSVAFCLSKGLAAPVGSVICGSGQFIAQARRKRKLVGGGMRQVGVLAAAGIVALEKMVSRLQEDHDNARKFAEGIADMQEFSVDLNTIKTNIIYFSIKAKVNPETFLFYLGKRGVKILSLSSETFRAVTHFGITGNCIDTALSVIRDFVRDCC</sequence>
<dbReference type="GO" id="GO:0005829">
    <property type="term" value="C:cytosol"/>
    <property type="evidence" value="ECO:0007669"/>
    <property type="project" value="TreeGrafter"/>
</dbReference>